<organism evidence="4 5">
    <name type="scientific">Aureococcus anophagefferens</name>
    <name type="common">Harmful bloom alga</name>
    <dbReference type="NCBI Taxonomy" id="44056"/>
    <lineage>
        <taxon>Eukaryota</taxon>
        <taxon>Sar</taxon>
        <taxon>Stramenopiles</taxon>
        <taxon>Ochrophyta</taxon>
        <taxon>Pelagophyceae</taxon>
        <taxon>Pelagomonadales</taxon>
        <taxon>Pelagomonadaceae</taxon>
        <taxon>Aureococcus</taxon>
    </lineage>
</organism>
<accession>A0ABR1FMC5</accession>
<evidence type="ECO:0000313" key="5">
    <source>
        <dbReference type="Proteomes" id="UP001363151"/>
    </source>
</evidence>
<dbReference type="InterPro" id="IPR028994">
    <property type="entry name" value="Integrin_alpha_N"/>
</dbReference>
<proteinExistence type="predicted"/>
<feature type="compositionally biased region" description="Low complexity" evidence="2">
    <location>
        <begin position="1883"/>
        <end position="1907"/>
    </location>
</feature>
<feature type="region of interest" description="Disordered" evidence="2">
    <location>
        <begin position="2665"/>
        <end position="2689"/>
    </location>
</feature>
<sequence length="2766" mass="287504">MLALLLLLRAAAATTDDVVVQRGAVDHATVAALAADIAGQPAAKGWMAVPGAVAALLGDAGAVKAPYRVAAGAVEAHRDTEDGAAVDGDVSVLYVGADAGATFVLVDAATGAETRVPVEAGTLIRWRNGRFSHRVDAEDQRRALLGPAAPKAGGGLRAVGNAQADDGLQCASGEFAITFGYRPSGAAWGSMNSYPDAEEMCLAPSCFVKTFQLTETIDEAAGLSFAVVDAGSPQSEASVRVYGDDEITWYFCIDSDGSVSRYPSAAPTASARPTPGPSAAPTTTAPSAPSVTPTTSAPSATPTTAAPTTAAPTVVSCASRVAAGSCGGARLLGYAFDDANACANRAAATKTCGAHLQYSPRVDEVGCWCCPEAFEPPGDASSEFALYEIRACDAPTAAPSDAPSFSPTPYPSPSCGFYATLFSATFLPSGAAWASARASVFYGTWDADRDPATNPLIATLAYPFPDLDYLCVAPGCYTLVFEGDADGLRFTIASPVADQTVTVETSDLAFCTDEEGHFDRAPTAAPTATASPSRAPSAGGLALAEPWNCTNGTAAQVLPYGDAYVIAALDGGSGTYRVNRYLDVPSGAQVNAVAMVGGRVVAAVDGRLCAVDGDGSLRCLDGALGEASPDAAAGLFGSYYYAARPGAPASTGAFYWVEDALGDAAAYRGAAPFRVADALFPHGGVHDVAGIVEQPGDDDLILDGILGGAYLVGLGCGFEVLVVRLHEDSGAPEAYAVMTPPSTVAWNGADPQALVTSGFGAAWAFGKGAGTRAFFAENAGLGVFEVLFPLTVPETYWNFDDDEDDDVYVPVVPATSPTPTPRPTAKPTDAPADLTCLAKIVSEGACDPPASNQSSMGLLNAYDTPEECAEAILSGNDATGWSAETEPATNHDFAQICGKRTFIYGDVWWGTICNCCTNSIINTNPTWTHYDIYTYDCDFPEDVVAGSRLDDCPGFEPCEKPPPLVCPGTIEWTPHAINDGAVWAPSSLKVADLDGDCCVDFVVTDCVTEESGASNSVGNRVSTYRNDCAQNFTEILEAYDFCPAGSDIGDIDGDCDLDVVATVKHGIDRGRQQGDVNWYENWEATFVAQRPVSGAPGGVETPNYDHNYPWGVEIVDVDGDGDQDVVVSDWGDGHVQWYENSGGPDITFALHEVGYAASTSYAVVAADVDGDGDVDLLAGSARTYAMTLFENLGDALTWTAHAVATPDTTYGVSVADVDGDDDLDLLSSSHEAADDAVCWFSNLGGLAFDRACLAGSAEAFSVAAADLDGDDDMDIISGETAWYENDGAEGFSRRFVHATPNGAAVVVADVDGDGDLDIAAVSMGRADFDFEDRDTYECQYLTDLGQAGFAGDCTGFISWFENDCSIATLSPTAGNADGGSGVEVVWRGPSDEAGYNDGVNCQGDPPFASTPFPTLEPTDYRVSDLREYFFPTAAPSVSPSLAPTPYPSPDCAYPSHAFAAEFLPSGADWGPVTASVYWGTWDEERDVDMNPLITQLSHPFPDVDYLCIFTGCYTLVFEIDGVAEGLSFTISSESDSQHLSLDGSDGTETMTINGTQKLALCADADTGEFNHAPTAAPSLSMPPSYGPSQPPSYAPSATPSTYAPSATPSMNFPTVSGDYCAAVAFPAMACSQSLEFLGFDFVDANACAHGASRERKCAGRIHYSATRNDEYGCWCCDSDALYVSNDDFDVYDVVLCGDPSAAPSSMPLAAPTAAPTSTPSAPPSFLPTPYPSPDCAYPSHTFAAEFLPSGKDWAQVTASVYWGTWDEERDVDMNPLITQLSHPFPDVDYLCIFTGCYTLVFEIDGVAEGLSFTISSESDSQHLSLDGSDGTETMTINGTQKLALCADADTGEFNHAPTATPTLSLVPSYGPSSPPSYAPSPTPSTYAPSAAPSSRPTESFPPSAGPTASAAPTAPVCAHLAYPETACPGDAALLGFYGSKNACARAAAGEASCGGFIMFAAGSACYCCAVDAFAPSAAPTYPIPSPNPTPLTLAWSTRPHNCSATGAMLRPHKVFAGGLYTVVVGAPDAVAYDVPAGLSVADVDGAAAVHFEGETYPLMAIFGGSVSKLCPFDAQNVTCFPGALAAPVGNNAAPSVAAVVGTSYHYAYRPGAPNADGVFYRATGIYGLAPTLDVASDAFAVSSALFDGAVGDVAALVEDGDDLIVDGVARAYLVGLGCAYEAFVVRLDAAGAPEAYAVVASAVDWNGGPPGAASPCFSAAFTVDGDRAVFQSDDGDGLFELATPLVVDDACWNTGSGGHVACAGATVVRRAAAGPAAGDGFACADAASNLPTTNNPTAAPSTATPTTLTPSPPPTRAPSSPPTPGQGLDIVTEVVPFDCGAHSNPIQVLKFALADTKHYVMELNLDTGEYEELYNFEVAKVNGYATVNAAAVFDAGNNSFYPFANFNDELCVFSANARTCVGDLKVSSASSGAIVGDTYYYACATCGAENIGPQWIYTVFSIGQPAPVFSERSDLILRLRRELWYEASSKGNIYDWASLVEGGAELVDDDDASGKYLIGMNPKVTKIVVVKIDEATGQAGSYAVIPVETDWNGQTPVSGWSRRNGGSSPFGAAFTYQTDDYDRVFFTSNDAWGLFELELPFRVNADCWNSGLDNSAHVTCHAGRGPAAWITYRMKSEETYYNDGMNCHPYRVAIDETLAPAATFRPTTTPYPSRAPSTAAPSAAPSRVAASKKSDSADAASASALIVVPLLGLLLVGGAGAAWIYSKKRERALAAEGARAAQGDIEFATVATLVEDDRGPEKERYL</sequence>
<evidence type="ECO:0000256" key="2">
    <source>
        <dbReference type="SAM" id="MobiDB-lite"/>
    </source>
</evidence>
<feature type="region of interest" description="Disordered" evidence="2">
    <location>
        <begin position="263"/>
        <end position="308"/>
    </location>
</feature>
<dbReference type="Gene3D" id="2.130.10.130">
    <property type="entry name" value="Integrin alpha, N-terminal"/>
    <property type="match status" value="1"/>
</dbReference>
<keyword evidence="5" id="KW-1185">Reference proteome</keyword>
<keyword evidence="3" id="KW-0472">Membrane</keyword>
<comment type="caution">
    <text evidence="4">The sequence shown here is derived from an EMBL/GenBank/DDBJ whole genome shotgun (WGS) entry which is preliminary data.</text>
</comment>
<keyword evidence="3" id="KW-1133">Transmembrane helix</keyword>
<feature type="compositionally biased region" description="Pro residues" evidence="2">
    <location>
        <begin position="1584"/>
        <end position="1593"/>
    </location>
</feature>
<feature type="region of interest" description="Disordered" evidence="2">
    <location>
        <begin position="1572"/>
        <end position="1600"/>
    </location>
</feature>
<dbReference type="EMBL" id="JBBJCI010000359">
    <property type="protein sequence ID" value="KAK7233468.1"/>
    <property type="molecule type" value="Genomic_DNA"/>
</dbReference>
<feature type="region of interest" description="Disordered" evidence="2">
    <location>
        <begin position="2293"/>
        <end position="2327"/>
    </location>
</feature>
<dbReference type="SUPFAM" id="SSF69318">
    <property type="entry name" value="Integrin alpha N-terminal domain"/>
    <property type="match status" value="1"/>
</dbReference>
<keyword evidence="3" id="KW-0812">Transmembrane</keyword>
<gene>
    <name evidence="4" type="ORF">SO694_001040110</name>
</gene>
<feature type="transmembrane region" description="Helical" evidence="3">
    <location>
        <begin position="2702"/>
        <end position="2725"/>
    </location>
</feature>
<feature type="compositionally biased region" description="Pro residues" evidence="2">
    <location>
        <begin position="1872"/>
        <end position="1882"/>
    </location>
</feature>
<feature type="compositionally biased region" description="Pro residues" evidence="2">
    <location>
        <begin position="2310"/>
        <end position="2324"/>
    </location>
</feature>
<reference evidence="4 5" key="1">
    <citation type="submission" date="2024-03" db="EMBL/GenBank/DDBJ databases">
        <title>Aureococcus anophagefferens CCMP1851 and Kratosvirus quantuckense: Draft genome of a second virus-susceptible host strain in the model system.</title>
        <authorList>
            <person name="Chase E."/>
            <person name="Truchon A.R."/>
            <person name="Schepens W."/>
            <person name="Wilhelm S.W."/>
        </authorList>
    </citation>
    <scope>NUCLEOTIDE SEQUENCE [LARGE SCALE GENOMIC DNA]</scope>
    <source>
        <strain evidence="4 5">CCMP1851</strain>
    </source>
</reference>
<evidence type="ECO:0000256" key="1">
    <source>
        <dbReference type="ARBA" id="ARBA00022729"/>
    </source>
</evidence>
<dbReference type="Proteomes" id="UP001363151">
    <property type="component" value="Unassembled WGS sequence"/>
</dbReference>
<feature type="compositionally biased region" description="Low complexity" evidence="2">
    <location>
        <begin position="2293"/>
        <end position="2309"/>
    </location>
</feature>
<feature type="region of interest" description="Disordered" evidence="2">
    <location>
        <begin position="1864"/>
        <end position="1907"/>
    </location>
</feature>
<dbReference type="PANTHER" id="PTHR48148">
    <property type="entry name" value="KERATINOCYTE PROLINE-RICH PROTEIN"/>
    <property type="match status" value="1"/>
</dbReference>
<name>A0ABR1FMC5_AURAN</name>
<protein>
    <submittedName>
        <fullName evidence="4">Uncharacterized protein</fullName>
    </submittedName>
</protein>
<evidence type="ECO:0000313" key="4">
    <source>
        <dbReference type="EMBL" id="KAK7233468.1"/>
    </source>
</evidence>
<dbReference type="InterPro" id="IPR013517">
    <property type="entry name" value="FG-GAP"/>
</dbReference>
<dbReference type="PANTHER" id="PTHR48148:SF2">
    <property type="entry name" value="PA14 DOMAIN-CONTAINING PROTEIN"/>
    <property type="match status" value="1"/>
</dbReference>
<dbReference type="Pfam" id="PF13517">
    <property type="entry name" value="FG-GAP_3"/>
    <property type="match status" value="1"/>
</dbReference>
<keyword evidence="1" id="KW-0732">Signal</keyword>
<evidence type="ECO:0000256" key="3">
    <source>
        <dbReference type="SAM" id="Phobius"/>
    </source>
</evidence>